<name>A0ABP6PML1_9ACTN</name>
<organism evidence="1 2">
    <name type="scientific">Streptomyces virens</name>
    <dbReference type="NCBI Taxonomy" id="285572"/>
    <lineage>
        <taxon>Bacteria</taxon>
        <taxon>Bacillati</taxon>
        <taxon>Actinomycetota</taxon>
        <taxon>Actinomycetes</taxon>
        <taxon>Kitasatosporales</taxon>
        <taxon>Streptomycetaceae</taxon>
        <taxon>Streptomyces</taxon>
    </lineage>
</organism>
<comment type="caution">
    <text evidence="1">The sequence shown here is derived from an EMBL/GenBank/DDBJ whole genome shotgun (WGS) entry which is preliminary data.</text>
</comment>
<gene>
    <name evidence="1" type="ORF">GCM10010451_32750</name>
</gene>
<dbReference type="Proteomes" id="UP001501866">
    <property type="component" value="Unassembled WGS sequence"/>
</dbReference>
<accession>A0ABP6PML1</accession>
<protein>
    <submittedName>
        <fullName evidence="1">Uncharacterized protein</fullName>
    </submittedName>
</protein>
<reference evidence="2" key="1">
    <citation type="journal article" date="2019" name="Int. J. Syst. Evol. Microbiol.">
        <title>The Global Catalogue of Microorganisms (GCM) 10K type strain sequencing project: providing services to taxonomists for standard genome sequencing and annotation.</title>
        <authorList>
            <consortium name="The Broad Institute Genomics Platform"/>
            <consortium name="The Broad Institute Genome Sequencing Center for Infectious Disease"/>
            <person name="Wu L."/>
            <person name="Ma J."/>
        </authorList>
    </citation>
    <scope>NUCLEOTIDE SEQUENCE [LARGE SCALE GENOMIC DNA]</scope>
    <source>
        <strain evidence="2">JCM 9095</strain>
    </source>
</reference>
<evidence type="ECO:0000313" key="1">
    <source>
        <dbReference type="EMBL" id="GAA3181023.1"/>
    </source>
</evidence>
<dbReference type="EMBL" id="BAAAUH010000022">
    <property type="protein sequence ID" value="GAA3181023.1"/>
    <property type="molecule type" value="Genomic_DNA"/>
</dbReference>
<evidence type="ECO:0000313" key="2">
    <source>
        <dbReference type="Proteomes" id="UP001501866"/>
    </source>
</evidence>
<keyword evidence="2" id="KW-1185">Reference proteome</keyword>
<sequence>MQLLHIEVWVGNEWQRVVRLDGKKDYRPPGRGSWDDDLRAELDAFLKVNPEMFWVETTAAPHGVLFGPAVPRLFRLAPVR</sequence>
<dbReference type="RefSeq" id="WP_161176291.1">
    <property type="nucleotide sequence ID" value="NZ_BAAAUH010000022.1"/>
</dbReference>
<proteinExistence type="predicted"/>